<evidence type="ECO:0000256" key="6">
    <source>
        <dbReference type="ARBA" id="ARBA00050652"/>
    </source>
</evidence>
<protein>
    <recommendedName>
        <fullName evidence="11 15">Leucyl/phenylalanyl-tRNA--protein transferase</fullName>
        <ecNumber evidence="10 15">2.3.2.6</ecNumber>
    </recommendedName>
    <alternativeName>
        <fullName evidence="12 15">L/F-transferase</fullName>
    </alternativeName>
    <alternativeName>
        <fullName evidence="13 15">Leucyltransferase</fullName>
    </alternativeName>
    <alternativeName>
        <fullName evidence="14 15">Phenyalanyltransferase</fullName>
    </alternativeName>
</protein>
<comment type="catalytic activity">
    <reaction evidence="7 15">
        <text>N-terminal L-lysyl-[protein] + L-leucyl-tRNA(Leu) = N-terminal L-leucyl-L-lysyl-[protein] + tRNA(Leu) + H(+)</text>
        <dbReference type="Rhea" id="RHEA:12340"/>
        <dbReference type="Rhea" id="RHEA-COMP:9613"/>
        <dbReference type="Rhea" id="RHEA-COMP:9622"/>
        <dbReference type="Rhea" id="RHEA-COMP:12670"/>
        <dbReference type="Rhea" id="RHEA-COMP:12671"/>
        <dbReference type="ChEBI" id="CHEBI:15378"/>
        <dbReference type="ChEBI" id="CHEBI:65249"/>
        <dbReference type="ChEBI" id="CHEBI:78442"/>
        <dbReference type="ChEBI" id="CHEBI:78494"/>
        <dbReference type="ChEBI" id="CHEBI:133043"/>
        <dbReference type="EC" id="2.3.2.6"/>
    </reaction>
</comment>
<dbReference type="PANTHER" id="PTHR30098">
    <property type="entry name" value="LEUCYL/PHENYLALANYL-TRNA--PROTEIN TRANSFERASE"/>
    <property type="match status" value="1"/>
</dbReference>
<sequence length="247" mass="27847">MLDSSVDEKHELILLSESPYDTPNPNKALQDPEGLSAVGGDLSSTRLIHLYSKGFFPWFSEPDPILWWHPEQRCVLRPEQFHTSTSLKKALKKNPWMFTVNQNFESVIGHCSALRADKEGTWISSDITNAYIELHKLGYAHSIEIWLDGKLAGGFYGVALGKLFFGESMFSLQPNASKIALKTFCTLAKDCHIELIDCQVESDHLLSLGAELIPRKEFSIKLEQLITSTQKNLSLLSMGEKTHKQRI</sequence>
<dbReference type="AlphaFoldDB" id="A0A2Z4PVM3"/>
<dbReference type="Gene3D" id="3.30.70.3550">
    <property type="entry name" value="Leucyl/phenylalanyl-tRNA-protein transferase, N-terminal domain"/>
    <property type="match status" value="1"/>
</dbReference>
<dbReference type="InterPro" id="IPR042203">
    <property type="entry name" value="Leu/Phe-tRNA_Trfase_C"/>
</dbReference>
<evidence type="ECO:0000256" key="9">
    <source>
        <dbReference type="ARBA" id="ARBA00061535"/>
    </source>
</evidence>
<dbReference type="InterPro" id="IPR004616">
    <property type="entry name" value="Leu/Phe-tRNA_Trfase"/>
</dbReference>
<evidence type="ECO:0000313" key="16">
    <source>
        <dbReference type="EMBL" id="AWY01668.1"/>
    </source>
</evidence>
<dbReference type="GO" id="GO:0008914">
    <property type="term" value="F:leucyl-tRNA--protein transferase activity"/>
    <property type="evidence" value="ECO:0007669"/>
    <property type="project" value="UniProtKB-UniRule"/>
</dbReference>
<dbReference type="GO" id="GO:0005737">
    <property type="term" value="C:cytoplasm"/>
    <property type="evidence" value="ECO:0007669"/>
    <property type="project" value="UniProtKB-SubCell"/>
</dbReference>
<dbReference type="PANTHER" id="PTHR30098:SF2">
    <property type="entry name" value="LEUCYL_PHENYLALANYL-TRNA--PROTEIN TRANSFERASE"/>
    <property type="match status" value="1"/>
</dbReference>
<dbReference type="Gene3D" id="3.40.630.70">
    <property type="entry name" value="Leucyl/phenylalanyl-tRNA-protein transferase, C-terminal domain"/>
    <property type="match status" value="1"/>
</dbReference>
<comment type="subcellular location">
    <subcellularLocation>
        <location evidence="1 15">Cytoplasm</location>
    </subcellularLocation>
</comment>
<dbReference type="NCBIfam" id="TIGR00667">
    <property type="entry name" value="aat"/>
    <property type="match status" value="1"/>
</dbReference>
<organism evidence="16 17">
    <name type="scientific">Marinomonas primoryensis</name>
    <dbReference type="NCBI Taxonomy" id="178399"/>
    <lineage>
        <taxon>Bacteria</taxon>
        <taxon>Pseudomonadati</taxon>
        <taxon>Pseudomonadota</taxon>
        <taxon>Gammaproteobacteria</taxon>
        <taxon>Oceanospirillales</taxon>
        <taxon>Oceanospirillaceae</taxon>
        <taxon>Marinomonas</taxon>
    </lineage>
</organism>
<evidence type="ECO:0000256" key="5">
    <source>
        <dbReference type="ARBA" id="ARBA00050607"/>
    </source>
</evidence>
<dbReference type="SUPFAM" id="SSF55729">
    <property type="entry name" value="Acyl-CoA N-acyltransferases (Nat)"/>
    <property type="match status" value="1"/>
</dbReference>
<comment type="catalytic activity">
    <reaction evidence="6 15">
        <text>N-terminal L-arginyl-[protein] + L-leucyl-tRNA(Leu) = N-terminal L-leucyl-L-arginyl-[protein] + tRNA(Leu) + H(+)</text>
        <dbReference type="Rhea" id="RHEA:50416"/>
        <dbReference type="Rhea" id="RHEA-COMP:9613"/>
        <dbReference type="Rhea" id="RHEA-COMP:9622"/>
        <dbReference type="Rhea" id="RHEA-COMP:12672"/>
        <dbReference type="Rhea" id="RHEA-COMP:12673"/>
        <dbReference type="ChEBI" id="CHEBI:15378"/>
        <dbReference type="ChEBI" id="CHEBI:64719"/>
        <dbReference type="ChEBI" id="CHEBI:78442"/>
        <dbReference type="ChEBI" id="CHEBI:78494"/>
        <dbReference type="ChEBI" id="CHEBI:133044"/>
        <dbReference type="EC" id="2.3.2.6"/>
    </reaction>
</comment>
<dbReference type="EC" id="2.3.2.6" evidence="10 15"/>
<evidence type="ECO:0000256" key="8">
    <source>
        <dbReference type="ARBA" id="ARBA00054043"/>
    </source>
</evidence>
<proteinExistence type="inferred from homology"/>
<dbReference type="EMBL" id="CP016181">
    <property type="protein sequence ID" value="AWY01668.1"/>
    <property type="molecule type" value="Genomic_DNA"/>
</dbReference>
<gene>
    <name evidence="15" type="primary">aat</name>
    <name evidence="16" type="ORF">A8139_18145</name>
</gene>
<evidence type="ECO:0000256" key="2">
    <source>
        <dbReference type="ARBA" id="ARBA00022490"/>
    </source>
</evidence>
<reference evidence="16 17" key="1">
    <citation type="submission" date="2016-06" db="EMBL/GenBank/DDBJ databases">
        <title>The sequenced genome of the ice-adhering bacterium Marinomonas primoryensis, from Antarctica.</title>
        <authorList>
            <person name="Graham L."/>
            <person name="Vance T.D.R."/>
            <person name="Davies P.L."/>
        </authorList>
    </citation>
    <scope>NUCLEOTIDE SEQUENCE [LARGE SCALE GENOMIC DNA]</scope>
    <source>
        <strain evidence="16 17">AceL</strain>
    </source>
</reference>
<dbReference type="InterPro" id="IPR016181">
    <property type="entry name" value="Acyl_CoA_acyltransferase"/>
</dbReference>
<comment type="function">
    <text evidence="8 15">Functions in the N-end rule pathway of protein degradation where it conjugates Leu, Phe and, less efficiently, Met from aminoacyl-tRNAs to the N-termini of proteins containing an N-terminal arginine or lysine.</text>
</comment>
<evidence type="ECO:0000256" key="12">
    <source>
        <dbReference type="ARBA" id="ARBA00077136"/>
    </source>
</evidence>
<keyword evidence="4 15" id="KW-0012">Acyltransferase</keyword>
<evidence type="ECO:0000256" key="3">
    <source>
        <dbReference type="ARBA" id="ARBA00022679"/>
    </source>
</evidence>
<dbReference type="RefSeq" id="WP_112140328.1">
    <property type="nucleotide sequence ID" value="NZ_CP016181.1"/>
</dbReference>
<dbReference type="Proteomes" id="UP000249898">
    <property type="component" value="Chromosome"/>
</dbReference>
<dbReference type="FunFam" id="3.30.70.3550:FF:000001">
    <property type="entry name" value="Leucyl/phenylalanyl-tRNA--protein transferase"/>
    <property type="match status" value="1"/>
</dbReference>
<accession>A0A2Z4PVM3</accession>
<evidence type="ECO:0000256" key="15">
    <source>
        <dbReference type="HAMAP-Rule" id="MF_00688"/>
    </source>
</evidence>
<evidence type="ECO:0000256" key="7">
    <source>
        <dbReference type="ARBA" id="ARBA00051538"/>
    </source>
</evidence>
<evidence type="ECO:0000256" key="4">
    <source>
        <dbReference type="ARBA" id="ARBA00023315"/>
    </source>
</evidence>
<dbReference type="InterPro" id="IPR042221">
    <property type="entry name" value="Leu/Phe-tRNA_Trfase_N"/>
</dbReference>
<comment type="similarity">
    <text evidence="9 15">Belongs to the L/F-transferase family.</text>
</comment>
<comment type="catalytic activity">
    <reaction evidence="5 15">
        <text>L-phenylalanyl-tRNA(Phe) + an N-terminal L-alpha-aminoacyl-[protein] = an N-terminal L-phenylalanyl-L-alpha-aminoacyl-[protein] + tRNA(Phe)</text>
        <dbReference type="Rhea" id="RHEA:43632"/>
        <dbReference type="Rhea" id="RHEA-COMP:9668"/>
        <dbReference type="Rhea" id="RHEA-COMP:9699"/>
        <dbReference type="Rhea" id="RHEA-COMP:10636"/>
        <dbReference type="Rhea" id="RHEA-COMP:10637"/>
        <dbReference type="ChEBI" id="CHEBI:78442"/>
        <dbReference type="ChEBI" id="CHEBI:78531"/>
        <dbReference type="ChEBI" id="CHEBI:78597"/>
        <dbReference type="ChEBI" id="CHEBI:83561"/>
        <dbReference type="EC" id="2.3.2.6"/>
    </reaction>
</comment>
<dbReference type="Pfam" id="PF03588">
    <property type="entry name" value="Leu_Phe_trans"/>
    <property type="match status" value="1"/>
</dbReference>
<keyword evidence="2 15" id="KW-0963">Cytoplasm</keyword>
<name>A0A2Z4PVM3_9GAMM</name>
<evidence type="ECO:0000256" key="11">
    <source>
        <dbReference type="ARBA" id="ARBA00074372"/>
    </source>
</evidence>
<evidence type="ECO:0000256" key="13">
    <source>
        <dbReference type="ARBA" id="ARBA00077165"/>
    </source>
</evidence>
<evidence type="ECO:0000313" key="17">
    <source>
        <dbReference type="Proteomes" id="UP000249898"/>
    </source>
</evidence>
<dbReference type="OrthoDB" id="9790282at2"/>
<dbReference type="GO" id="GO:0030163">
    <property type="term" value="P:protein catabolic process"/>
    <property type="evidence" value="ECO:0007669"/>
    <property type="project" value="UniProtKB-UniRule"/>
</dbReference>
<dbReference type="HAMAP" id="MF_00688">
    <property type="entry name" value="Leu_Phe_trans"/>
    <property type="match status" value="1"/>
</dbReference>
<keyword evidence="3 15" id="KW-0808">Transferase</keyword>
<evidence type="ECO:0000256" key="1">
    <source>
        <dbReference type="ARBA" id="ARBA00004496"/>
    </source>
</evidence>
<evidence type="ECO:0000256" key="14">
    <source>
        <dbReference type="ARBA" id="ARBA00083640"/>
    </source>
</evidence>
<evidence type="ECO:0000256" key="10">
    <source>
        <dbReference type="ARBA" id="ARBA00066767"/>
    </source>
</evidence>